<comment type="caution">
    <text evidence="4">The sequence shown here is derived from an EMBL/GenBank/DDBJ whole genome shotgun (WGS) entry which is preliminary data.</text>
</comment>
<dbReference type="Gene3D" id="3.30.559.10">
    <property type="entry name" value="Chloramphenicol acetyltransferase-like domain"/>
    <property type="match status" value="2"/>
</dbReference>
<evidence type="ECO:0000313" key="5">
    <source>
        <dbReference type="Proteomes" id="UP000237347"/>
    </source>
</evidence>
<sequence>MKVEIEVISKEIIRPSSPTLTHLCHYQLSFIDQKQNPKDNSCIFFYSKSDGDMMKVEIEVISKEIIRPSSPTLTHLCHYQLSFIDQKQNPKDNSCIFFYSKSDGDVIAKSNKLKQSLSKLLTSYYPLAGRIKDNISVDCNDEGAY</sequence>
<accession>A0AAW0L1C0</accession>
<dbReference type="AlphaFoldDB" id="A0AAW0L1C0"/>
<dbReference type="Pfam" id="PF02458">
    <property type="entry name" value="Transferase"/>
    <property type="match status" value="1"/>
</dbReference>
<evidence type="ECO:0000256" key="3">
    <source>
        <dbReference type="ARBA" id="ARBA00023315"/>
    </source>
</evidence>
<dbReference type="PANTHER" id="PTHR31623:SF17">
    <property type="entry name" value="F21J9.9"/>
    <property type="match status" value="1"/>
</dbReference>
<comment type="similarity">
    <text evidence="1">Belongs to the plant acyltransferase family.</text>
</comment>
<name>A0AAW0L1C0_QUESU</name>
<keyword evidence="5" id="KW-1185">Reference proteome</keyword>
<keyword evidence="3" id="KW-0012">Acyltransferase</keyword>
<proteinExistence type="inferred from homology"/>
<dbReference type="PANTHER" id="PTHR31623">
    <property type="entry name" value="F21J9.9"/>
    <property type="match status" value="1"/>
</dbReference>
<dbReference type="Proteomes" id="UP000237347">
    <property type="component" value="Unassembled WGS sequence"/>
</dbReference>
<evidence type="ECO:0000313" key="4">
    <source>
        <dbReference type="EMBL" id="KAK7845432.1"/>
    </source>
</evidence>
<reference evidence="4 5" key="1">
    <citation type="journal article" date="2018" name="Sci. Data">
        <title>The draft genome sequence of cork oak.</title>
        <authorList>
            <person name="Ramos A.M."/>
            <person name="Usie A."/>
            <person name="Barbosa P."/>
            <person name="Barros P.M."/>
            <person name="Capote T."/>
            <person name="Chaves I."/>
            <person name="Simoes F."/>
            <person name="Abreu I."/>
            <person name="Carrasquinho I."/>
            <person name="Faro C."/>
            <person name="Guimaraes J.B."/>
            <person name="Mendonca D."/>
            <person name="Nobrega F."/>
            <person name="Rodrigues L."/>
            <person name="Saibo N.J.M."/>
            <person name="Varela M.C."/>
            <person name="Egas C."/>
            <person name="Matos J."/>
            <person name="Miguel C.M."/>
            <person name="Oliveira M.M."/>
            <person name="Ricardo C.P."/>
            <person name="Goncalves S."/>
        </authorList>
    </citation>
    <scope>NUCLEOTIDE SEQUENCE [LARGE SCALE GENOMIC DNA]</scope>
    <source>
        <strain evidence="5">cv. HL8</strain>
    </source>
</reference>
<protein>
    <submittedName>
        <fullName evidence="4">Vinorine synthase</fullName>
    </submittedName>
</protein>
<keyword evidence="2" id="KW-0808">Transferase</keyword>
<dbReference type="InterPro" id="IPR023213">
    <property type="entry name" value="CAT-like_dom_sf"/>
</dbReference>
<evidence type="ECO:0000256" key="1">
    <source>
        <dbReference type="ARBA" id="ARBA00009861"/>
    </source>
</evidence>
<dbReference type="EMBL" id="PKMF04000170">
    <property type="protein sequence ID" value="KAK7845432.1"/>
    <property type="molecule type" value="Genomic_DNA"/>
</dbReference>
<gene>
    <name evidence="4" type="primary">ACT_39</name>
    <name evidence="4" type="ORF">CFP56_009321</name>
</gene>
<organism evidence="4 5">
    <name type="scientific">Quercus suber</name>
    <name type="common">Cork oak</name>
    <dbReference type="NCBI Taxonomy" id="58331"/>
    <lineage>
        <taxon>Eukaryota</taxon>
        <taxon>Viridiplantae</taxon>
        <taxon>Streptophyta</taxon>
        <taxon>Embryophyta</taxon>
        <taxon>Tracheophyta</taxon>
        <taxon>Spermatophyta</taxon>
        <taxon>Magnoliopsida</taxon>
        <taxon>eudicotyledons</taxon>
        <taxon>Gunneridae</taxon>
        <taxon>Pentapetalae</taxon>
        <taxon>rosids</taxon>
        <taxon>fabids</taxon>
        <taxon>Fagales</taxon>
        <taxon>Fagaceae</taxon>
        <taxon>Quercus</taxon>
    </lineage>
</organism>
<evidence type="ECO:0000256" key="2">
    <source>
        <dbReference type="ARBA" id="ARBA00022679"/>
    </source>
</evidence>
<dbReference type="GO" id="GO:0016746">
    <property type="term" value="F:acyltransferase activity"/>
    <property type="evidence" value="ECO:0007669"/>
    <property type="project" value="UniProtKB-KW"/>
</dbReference>